<evidence type="ECO:0000313" key="1">
    <source>
        <dbReference type="EMBL" id="KAI3807042.1"/>
    </source>
</evidence>
<name>A0ACB9IIY5_9ASTR</name>
<dbReference type="Proteomes" id="UP001056120">
    <property type="component" value="Linkage Group LG08"/>
</dbReference>
<reference evidence="2" key="1">
    <citation type="journal article" date="2022" name="Mol. Ecol. Resour.">
        <title>The genomes of chicory, endive, great burdock and yacon provide insights into Asteraceae palaeo-polyploidization history and plant inulin production.</title>
        <authorList>
            <person name="Fan W."/>
            <person name="Wang S."/>
            <person name="Wang H."/>
            <person name="Wang A."/>
            <person name="Jiang F."/>
            <person name="Liu H."/>
            <person name="Zhao H."/>
            <person name="Xu D."/>
            <person name="Zhang Y."/>
        </authorList>
    </citation>
    <scope>NUCLEOTIDE SEQUENCE [LARGE SCALE GENOMIC DNA]</scope>
    <source>
        <strain evidence="2">cv. Yunnan</strain>
    </source>
</reference>
<comment type="caution">
    <text evidence="1">The sequence shown here is derived from an EMBL/GenBank/DDBJ whole genome shotgun (WGS) entry which is preliminary data.</text>
</comment>
<organism evidence="1 2">
    <name type="scientific">Smallanthus sonchifolius</name>
    <dbReference type="NCBI Taxonomy" id="185202"/>
    <lineage>
        <taxon>Eukaryota</taxon>
        <taxon>Viridiplantae</taxon>
        <taxon>Streptophyta</taxon>
        <taxon>Embryophyta</taxon>
        <taxon>Tracheophyta</taxon>
        <taxon>Spermatophyta</taxon>
        <taxon>Magnoliopsida</taxon>
        <taxon>eudicotyledons</taxon>
        <taxon>Gunneridae</taxon>
        <taxon>Pentapetalae</taxon>
        <taxon>asterids</taxon>
        <taxon>campanulids</taxon>
        <taxon>Asterales</taxon>
        <taxon>Asteraceae</taxon>
        <taxon>Asteroideae</taxon>
        <taxon>Heliantheae alliance</taxon>
        <taxon>Millerieae</taxon>
        <taxon>Smallanthus</taxon>
    </lineage>
</organism>
<accession>A0ACB9IIY5</accession>
<dbReference type="EMBL" id="CM042025">
    <property type="protein sequence ID" value="KAI3807042.1"/>
    <property type="molecule type" value="Genomic_DNA"/>
</dbReference>
<keyword evidence="2" id="KW-1185">Reference proteome</keyword>
<gene>
    <name evidence="1" type="ORF">L1987_22962</name>
</gene>
<evidence type="ECO:0000313" key="2">
    <source>
        <dbReference type="Proteomes" id="UP001056120"/>
    </source>
</evidence>
<proteinExistence type="predicted"/>
<reference evidence="1 2" key="2">
    <citation type="journal article" date="2022" name="Mol. Ecol. Resour.">
        <title>The genomes of chicory, endive, great burdock and yacon provide insights into Asteraceae paleo-polyploidization history and plant inulin production.</title>
        <authorList>
            <person name="Fan W."/>
            <person name="Wang S."/>
            <person name="Wang H."/>
            <person name="Wang A."/>
            <person name="Jiang F."/>
            <person name="Liu H."/>
            <person name="Zhao H."/>
            <person name="Xu D."/>
            <person name="Zhang Y."/>
        </authorList>
    </citation>
    <scope>NUCLEOTIDE SEQUENCE [LARGE SCALE GENOMIC DNA]</scope>
    <source>
        <strain evidence="2">cv. Yunnan</strain>
        <tissue evidence="1">Leaves</tissue>
    </source>
</reference>
<protein>
    <submittedName>
        <fullName evidence="1">Uncharacterized protein</fullName>
    </submittedName>
</protein>
<sequence length="104" mass="11277">MGCCRELIYGSVSDFGPGDTIIDSGNEWYENTERRIVEANSKGLLYLGMGVSGGEEYARNGLSLMPGGSYEAYNNITDIVEKVAAQVEDGPCVTYIGEGVWGYF</sequence>